<evidence type="ECO:0000256" key="1">
    <source>
        <dbReference type="SAM" id="Coils"/>
    </source>
</evidence>
<name>A0A2N5M502_9BACI</name>
<evidence type="ECO:0000313" key="3">
    <source>
        <dbReference type="Proteomes" id="UP000234748"/>
    </source>
</evidence>
<accession>A0A2N5M502</accession>
<protein>
    <submittedName>
        <fullName evidence="2">Uncharacterized protein</fullName>
    </submittedName>
</protein>
<organism evidence="2 3">
    <name type="scientific">Peribacillus deserti</name>
    <dbReference type="NCBI Taxonomy" id="673318"/>
    <lineage>
        <taxon>Bacteria</taxon>
        <taxon>Bacillati</taxon>
        <taxon>Bacillota</taxon>
        <taxon>Bacilli</taxon>
        <taxon>Bacillales</taxon>
        <taxon>Bacillaceae</taxon>
        <taxon>Peribacillus</taxon>
    </lineage>
</organism>
<sequence length="94" mass="11094">MMKKRIAKEQLAPGILALRKQILRESERIKNRTKEDVIKELEDEIKQYEELYGGPFEVVFQDVFDPDALAEPDDFYNWRDALKELNALKKTLLP</sequence>
<gene>
    <name evidence="2" type="ORF">CUU66_13155</name>
</gene>
<evidence type="ECO:0000313" key="2">
    <source>
        <dbReference type="EMBL" id="PLT29444.1"/>
    </source>
</evidence>
<dbReference type="EMBL" id="PGUY01000040">
    <property type="protein sequence ID" value="PLT29444.1"/>
    <property type="molecule type" value="Genomic_DNA"/>
</dbReference>
<dbReference type="AlphaFoldDB" id="A0A2N5M502"/>
<dbReference type="OrthoDB" id="2866647at2"/>
<comment type="caution">
    <text evidence="2">The sequence shown here is derived from an EMBL/GenBank/DDBJ whole genome shotgun (WGS) entry which is preliminary data.</text>
</comment>
<proteinExistence type="predicted"/>
<feature type="coiled-coil region" evidence="1">
    <location>
        <begin position="24"/>
        <end position="51"/>
    </location>
</feature>
<keyword evidence="3" id="KW-1185">Reference proteome</keyword>
<dbReference type="RefSeq" id="WP_101642888.1">
    <property type="nucleotide sequence ID" value="NZ_PGUY01000040.1"/>
</dbReference>
<reference evidence="2 3" key="1">
    <citation type="submission" date="2017-11" db="EMBL/GenBank/DDBJ databases">
        <title>Comparitive Functional Genomics of Dry Heat Resistant strains isolated from the Viking Spacecraft.</title>
        <authorList>
            <person name="Seuylemezian A."/>
            <person name="Cooper K."/>
            <person name="Vaishampayan P."/>
        </authorList>
    </citation>
    <scope>NUCLEOTIDE SEQUENCE [LARGE SCALE GENOMIC DNA]</scope>
    <source>
        <strain evidence="2 3">V1-29</strain>
    </source>
</reference>
<dbReference type="Proteomes" id="UP000234748">
    <property type="component" value="Unassembled WGS sequence"/>
</dbReference>
<keyword evidence="1" id="KW-0175">Coiled coil</keyword>